<protein>
    <submittedName>
        <fullName evidence="1">Uncharacterized protein</fullName>
    </submittedName>
</protein>
<evidence type="ECO:0000313" key="2">
    <source>
        <dbReference type="Proteomes" id="UP001496627"/>
    </source>
</evidence>
<sequence>MPVSSDFVRELFAAANQIHLVSRLEAQRLIERAATTIDDQRERLAISTNVVPLTHDLTADLPKLLANLDRIPPELLAVVLIRCADEIARLERLAQ</sequence>
<dbReference type="EMBL" id="JBEAAL010000006">
    <property type="protein sequence ID" value="MEQ1405519.1"/>
    <property type="molecule type" value="Genomic_DNA"/>
</dbReference>
<proteinExistence type="predicted"/>
<accession>A0ABV0M0X9</accession>
<organism evidence="1 2">
    <name type="scientific">Neorhizobium phenanthreniclasticum</name>
    <dbReference type="NCBI Taxonomy" id="3157917"/>
    <lineage>
        <taxon>Bacteria</taxon>
        <taxon>Pseudomonadati</taxon>
        <taxon>Pseudomonadota</taxon>
        <taxon>Alphaproteobacteria</taxon>
        <taxon>Hyphomicrobiales</taxon>
        <taxon>Rhizobiaceae</taxon>
        <taxon>Rhizobium/Agrobacterium group</taxon>
        <taxon>Neorhizobium</taxon>
    </lineage>
</organism>
<dbReference type="RefSeq" id="WP_227702446.1">
    <property type="nucleotide sequence ID" value="NZ_JBEAAL010000006.1"/>
</dbReference>
<dbReference type="Proteomes" id="UP001496627">
    <property type="component" value="Unassembled WGS sequence"/>
</dbReference>
<gene>
    <name evidence="1" type="ORF">ABK249_11305</name>
</gene>
<keyword evidence="2" id="KW-1185">Reference proteome</keyword>
<reference evidence="1 2" key="1">
    <citation type="submission" date="2024-05" db="EMBL/GenBank/DDBJ databases">
        <title>Neorhizobium sp. Rsf11, a plant growth promoting and heavy metal resistant PAH-degrader.</title>
        <authorList>
            <person name="Golubev S.N."/>
            <person name="Muratova A.Y."/>
            <person name="Markelova M.I."/>
        </authorList>
    </citation>
    <scope>NUCLEOTIDE SEQUENCE [LARGE SCALE GENOMIC DNA]</scope>
    <source>
        <strain evidence="1 2">Rsf11</strain>
    </source>
</reference>
<evidence type="ECO:0000313" key="1">
    <source>
        <dbReference type="EMBL" id="MEQ1405519.1"/>
    </source>
</evidence>
<name>A0ABV0M0X9_9HYPH</name>
<comment type="caution">
    <text evidence="1">The sequence shown here is derived from an EMBL/GenBank/DDBJ whole genome shotgun (WGS) entry which is preliminary data.</text>
</comment>